<organism evidence="2 3">
    <name type="scientific">Herbiconiux aconitum</name>
    <dbReference type="NCBI Taxonomy" id="2970913"/>
    <lineage>
        <taxon>Bacteria</taxon>
        <taxon>Bacillati</taxon>
        <taxon>Actinomycetota</taxon>
        <taxon>Actinomycetes</taxon>
        <taxon>Micrococcales</taxon>
        <taxon>Microbacteriaceae</taxon>
        <taxon>Herbiconiux</taxon>
    </lineage>
</organism>
<evidence type="ECO:0000313" key="2">
    <source>
        <dbReference type="EMBL" id="MCS5716910.1"/>
    </source>
</evidence>
<dbReference type="Proteomes" id="UP001165584">
    <property type="component" value="Unassembled WGS sequence"/>
</dbReference>
<protein>
    <submittedName>
        <fullName evidence="2">NAD(P)/FAD-dependent oxidoreductase</fullName>
    </submittedName>
</protein>
<proteinExistence type="predicted"/>
<name>A0ABT2GNN6_9MICO</name>
<keyword evidence="3" id="KW-1185">Reference proteome</keyword>
<dbReference type="EMBL" id="JANLCM010000001">
    <property type="protein sequence ID" value="MCS5716910.1"/>
    <property type="molecule type" value="Genomic_DNA"/>
</dbReference>
<sequence>MSEQVERVATVLIVGAGQAGLSAAYHLQRRGFVSAVDHPRAERSYVVLDAEVAPGGAWQHRWESLRMATVNGIFDLPGFAQPPVDDDRPSRDAVPQYFGDYERHFDFAILRPVTVTTVERADDSLGGDLVVSTSDGTWRARYLINATGTWTNPVLPVYPGQDTFLGRQLHTSDYRDLKEFAGHRVAVVGGGISAVQQLEEISRVAWTAWYTRREPFFLPGAFDHETIGRDTIAKVVADVEAGHRTGSVVSYTGLAWTPYALAARDRGVLERRPMFTAIEPHGVREADGTFTSVDVILWATGFRAALAHLDPLQLKNPEGGITLRGTRVERDHRIHLIGFGPSQSTVGANRAGRDAVADIARDLARADAAAAPPASGRA</sequence>
<keyword evidence="1" id="KW-0560">Oxidoreductase</keyword>
<dbReference type="PRINTS" id="PR00411">
    <property type="entry name" value="PNDRDTASEI"/>
</dbReference>
<reference evidence="2" key="1">
    <citation type="submission" date="2022-08" db="EMBL/GenBank/DDBJ databases">
        <authorList>
            <person name="Deng Y."/>
            <person name="Han X.-F."/>
            <person name="Zhang Y.-Q."/>
        </authorList>
    </citation>
    <scope>NUCLEOTIDE SEQUENCE</scope>
    <source>
        <strain evidence="2">CPCC 205763</strain>
    </source>
</reference>
<dbReference type="InterPro" id="IPR036188">
    <property type="entry name" value="FAD/NAD-bd_sf"/>
</dbReference>
<dbReference type="PRINTS" id="PR00368">
    <property type="entry name" value="FADPNR"/>
</dbReference>
<comment type="caution">
    <text evidence="2">The sequence shown here is derived from an EMBL/GenBank/DDBJ whole genome shotgun (WGS) entry which is preliminary data.</text>
</comment>
<dbReference type="RefSeq" id="WP_259504590.1">
    <property type="nucleotide sequence ID" value="NZ_JANLCM010000001.1"/>
</dbReference>
<evidence type="ECO:0000256" key="1">
    <source>
        <dbReference type="ARBA" id="ARBA00023002"/>
    </source>
</evidence>
<accession>A0ABT2GNN6</accession>
<dbReference type="Gene3D" id="3.50.50.60">
    <property type="entry name" value="FAD/NAD(P)-binding domain"/>
    <property type="match status" value="1"/>
</dbReference>
<dbReference type="InterPro" id="IPR050982">
    <property type="entry name" value="Auxin_biosynth/cation_transpt"/>
</dbReference>
<gene>
    <name evidence="2" type="ORF">N1027_02050</name>
</gene>
<evidence type="ECO:0000313" key="3">
    <source>
        <dbReference type="Proteomes" id="UP001165584"/>
    </source>
</evidence>
<dbReference type="SUPFAM" id="SSF51905">
    <property type="entry name" value="FAD/NAD(P)-binding domain"/>
    <property type="match status" value="2"/>
</dbReference>
<dbReference type="PANTHER" id="PTHR43539">
    <property type="entry name" value="FLAVIN-BINDING MONOOXYGENASE-LIKE PROTEIN (AFU_ORTHOLOGUE AFUA_4G09220)"/>
    <property type="match status" value="1"/>
</dbReference>
<dbReference type="Pfam" id="PF13738">
    <property type="entry name" value="Pyr_redox_3"/>
    <property type="match status" value="1"/>
</dbReference>
<dbReference type="PANTHER" id="PTHR43539:SF78">
    <property type="entry name" value="FLAVIN-CONTAINING MONOOXYGENASE"/>
    <property type="match status" value="1"/>
</dbReference>